<sequence>MHLLAAKPGGFVDDEGIVDLGQTPADMVILAAADSVLGALGSALDHLVLVESSSRSHDASLEVSDSDRLPSIRLANWMQLVKPAAYDLYEHKVLEHAKVVVVSLLGGEHYWAYGFQQLQAWSKAKKGRTLIVVPGDDTPDPALMNASNCDMEDAHRVWRYFRESGQRNCEQFFQFLAAQFFQKNIKWQEPAPLPSALIYFRGDKSNQGNNSNQGHTSSLSEWKAHYQDALSYSNEVKSQPVVLVVFYRSHLQSGNTAMFDELLEIIEQEGLVPLAVAVSSLKDDVSVGLIETLVEKTNAKVILNTTGFAANRVGSPDLASEPTDFQSAFDSPIPVLQLILSGSTQDDWQQQTQGLRSRDVAMQIVLPEMDGRIITRAVSFKALSHYNETAQVDLVRYELHPERARFVAQLAKRYATLASKPNAEKRIAFVLANYPTKDGRIGNGVGLDTPASTVNLLNALERAGYPIQGIPDHGNALIEMLLGAVTNNPNTLHERGCWQSLALEDYLTYFYQLPLESQNAVWDRWGPPEDDHKCRAQDGQRRIMLSGIRLGETFVGIQPARGFNLDLAANYHDPDLIPPHSYLAFYFWLRHVYQVDAFVHVGKHGNLEWLPGKGTALSESCWPDIALGPMPNFYPFIVNDPGEGAQAKRRSQATIIDHLMPPMTRAETYGDMADLENLVDEYYQAMGMDVRRETWLREQILKKVQQSHLLEELTIVENNGIEANNDDAVLEGLDTYLCEIKEAQIRHGLHRLGELPVEDKLADTLVALLRLPRGNEITSQGILHVLVKDFALNNHGFDQHDFDPMQSLRTPWLGIKPDALLLVSDADWRTHADTKERLELFAKDMMQTYLIQGHPTDELAASFPQTAVLLSHAKKTLMLALEKSANDEIQALITGLAGGFIPPGPSGAPTRGRLDTLPTGRNFFSVDNRAIPSPAAWAIGQKSAEALVQRHLQEHGDYPKDLGLSVWGTATMRTGGDDIAQAFALMGVRPIWAPGSNRVTDFEMLSCMQMGRPRVDVTLRVSGFFRDAFANVMRLYDAAVQAIAEYEEPGNGNTIRTNVQARKQTLLDQGMDEEQASRQASYRVFGSKPGAYGAGLQGLIDERCWDTKADLAEAYVNWGGYAYDGNSQSGKQDGVEAKSAFVERLSQLDVVVQNQDNREHDILDSDDYYQFQGGMTNAVTTFSGQAPSVYHSDHSNPSSPKIRTLKEELNRVVRSRVLNPKWIDAMQTHGYKGAFEMTATVDYLFAYDATTDLVADYQYEQVTDRLLLDPDNQAFMRDNNPHALEEMGERLLEAIQRGMWQNAEGHREQIQSLLLDLDQQQEQEEKSQ</sequence>
<dbReference type="InterPro" id="IPR011953">
    <property type="entry name" value="Cobalto_CobN"/>
</dbReference>
<dbReference type="Pfam" id="PF02514">
    <property type="entry name" value="CobN-Mg_chel"/>
    <property type="match status" value="1"/>
</dbReference>
<comment type="caution">
    <text evidence="3">The sequence shown here is derived from an EMBL/GenBank/DDBJ whole genome shotgun (WGS) entry which is preliminary data.</text>
</comment>
<gene>
    <name evidence="3" type="primary">cobN</name>
    <name evidence="3" type="ORF">M3I01_004270</name>
</gene>
<proteinExistence type="predicted"/>
<evidence type="ECO:0000259" key="2">
    <source>
        <dbReference type="Pfam" id="PF02514"/>
    </source>
</evidence>
<accession>A0ABT5WBE2</accession>
<organism evidence="3 4">
    <name type="scientific">Marinomonas maritima</name>
    <dbReference type="NCBI Taxonomy" id="2940935"/>
    <lineage>
        <taxon>Bacteria</taxon>
        <taxon>Pseudomonadati</taxon>
        <taxon>Pseudomonadota</taxon>
        <taxon>Gammaproteobacteria</taxon>
        <taxon>Oceanospirillales</taxon>
        <taxon>Oceanospirillaceae</taxon>
        <taxon>Marinomonas</taxon>
    </lineage>
</organism>
<keyword evidence="3" id="KW-0436">Ligase</keyword>
<evidence type="ECO:0000313" key="4">
    <source>
        <dbReference type="Proteomes" id="UP001139522"/>
    </source>
</evidence>
<dbReference type="PANTHER" id="PTHR44119">
    <property type="entry name" value="MAGNESIUM-CHELATASE SUBUNIT CHLH, CHLOROPLASTIC"/>
    <property type="match status" value="1"/>
</dbReference>
<dbReference type="CDD" id="cd10150">
    <property type="entry name" value="CobN_like"/>
    <property type="match status" value="1"/>
</dbReference>
<dbReference type="NCBIfam" id="TIGR02257">
    <property type="entry name" value="cobalto_cobN"/>
    <property type="match status" value="1"/>
</dbReference>
<dbReference type="RefSeq" id="WP_275564927.1">
    <property type="nucleotide sequence ID" value="NZ_JAMZEG020000001.1"/>
</dbReference>
<dbReference type="InterPro" id="IPR003672">
    <property type="entry name" value="CobN/Mg_chltase"/>
</dbReference>
<keyword evidence="4" id="KW-1185">Reference proteome</keyword>
<dbReference type="PANTHER" id="PTHR44119:SF4">
    <property type="entry name" value="AEROBIC COBALTOCHELATASE SUBUNIT COBN"/>
    <property type="match status" value="1"/>
</dbReference>
<dbReference type="Proteomes" id="UP001139522">
    <property type="component" value="Unassembled WGS sequence"/>
</dbReference>
<dbReference type="EC" id="6.6.1.2" evidence="1"/>
<dbReference type="EMBL" id="JAMZEG020000001">
    <property type="protein sequence ID" value="MDE8602142.1"/>
    <property type="molecule type" value="Genomic_DNA"/>
</dbReference>
<evidence type="ECO:0000256" key="1">
    <source>
        <dbReference type="NCBIfam" id="TIGR02257"/>
    </source>
</evidence>
<evidence type="ECO:0000313" key="3">
    <source>
        <dbReference type="EMBL" id="MDE8602142.1"/>
    </source>
</evidence>
<reference evidence="3" key="1">
    <citation type="submission" date="2023-01" db="EMBL/GenBank/DDBJ databases">
        <title>Psychroserpens sp. MSW6 and Marinomonas sp. RSW2, isolated from seawater.</title>
        <authorList>
            <person name="Kristyanto S."/>
            <person name="Jung J."/>
            <person name="Kim J.M."/>
            <person name="Jeon C.O."/>
        </authorList>
    </citation>
    <scope>NUCLEOTIDE SEQUENCE</scope>
    <source>
        <strain evidence="3">RSW2</strain>
    </source>
</reference>
<feature type="domain" description="CobN/magnesium chelatase" evidence="2">
    <location>
        <begin position="158"/>
        <end position="1304"/>
    </location>
</feature>
<name>A0ABT5WBE2_9GAMM</name>
<dbReference type="GO" id="GO:0051116">
    <property type="term" value="F:cobaltochelatase activity"/>
    <property type="evidence" value="ECO:0007669"/>
    <property type="project" value="UniProtKB-EC"/>
</dbReference>
<protein>
    <recommendedName>
        <fullName evidence="1">Cobaltochelatase subunit CobN</fullName>
        <ecNumber evidence="1">6.6.1.2</ecNumber>
    </recommendedName>
</protein>